<reference evidence="5" key="1">
    <citation type="submission" date="2021-02" db="EMBL/GenBank/DDBJ databases">
        <authorList>
            <person name="Dougan E. K."/>
            <person name="Rhodes N."/>
            <person name="Thang M."/>
            <person name="Chan C."/>
        </authorList>
    </citation>
    <scope>NUCLEOTIDE SEQUENCE</scope>
</reference>
<dbReference type="GO" id="GO:0048471">
    <property type="term" value="C:perinuclear region of cytoplasm"/>
    <property type="evidence" value="ECO:0007669"/>
    <property type="project" value="TreeGrafter"/>
</dbReference>
<evidence type="ECO:0000256" key="2">
    <source>
        <dbReference type="ARBA" id="ARBA00022614"/>
    </source>
</evidence>
<dbReference type="SMART" id="SM00368">
    <property type="entry name" value="LRR_RI"/>
    <property type="match status" value="4"/>
</dbReference>
<evidence type="ECO:0000256" key="1">
    <source>
        <dbReference type="ARBA" id="ARBA00022468"/>
    </source>
</evidence>
<dbReference type="GO" id="GO:0005829">
    <property type="term" value="C:cytosol"/>
    <property type="evidence" value="ECO:0007669"/>
    <property type="project" value="TreeGrafter"/>
</dbReference>
<proteinExistence type="predicted"/>
<dbReference type="AlphaFoldDB" id="A0A813KGM8"/>
<dbReference type="GO" id="GO:0005634">
    <property type="term" value="C:nucleus"/>
    <property type="evidence" value="ECO:0007669"/>
    <property type="project" value="TreeGrafter"/>
</dbReference>
<feature type="compositionally biased region" description="Basic and acidic residues" evidence="4">
    <location>
        <begin position="296"/>
        <end position="311"/>
    </location>
</feature>
<evidence type="ECO:0000313" key="6">
    <source>
        <dbReference type="Proteomes" id="UP000626109"/>
    </source>
</evidence>
<protein>
    <submittedName>
        <fullName evidence="5">Uncharacterized protein</fullName>
    </submittedName>
</protein>
<keyword evidence="1" id="KW-0343">GTPase activation</keyword>
<dbReference type="SUPFAM" id="SSF52047">
    <property type="entry name" value="RNI-like"/>
    <property type="match status" value="1"/>
</dbReference>
<dbReference type="GO" id="GO:0031267">
    <property type="term" value="F:small GTPase binding"/>
    <property type="evidence" value="ECO:0007669"/>
    <property type="project" value="TreeGrafter"/>
</dbReference>
<dbReference type="GO" id="GO:0006913">
    <property type="term" value="P:nucleocytoplasmic transport"/>
    <property type="evidence" value="ECO:0007669"/>
    <property type="project" value="TreeGrafter"/>
</dbReference>
<dbReference type="Gene3D" id="3.80.10.10">
    <property type="entry name" value="Ribonuclease Inhibitor"/>
    <property type="match status" value="1"/>
</dbReference>
<dbReference type="PANTHER" id="PTHR24113">
    <property type="entry name" value="RAN GTPASE-ACTIVATING PROTEIN 1"/>
    <property type="match status" value="1"/>
</dbReference>
<keyword evidence="3" id="KW-0677">Repeat</keyword>
<dbReference type="InterPro" id="IPR027038">
    <property type="entry name" value="RanGap"/>
</dbReference>
<comment type="caution">
    <text evidence="5">The sequence shown here is derived from an EMBL/GenBank/DDBJ whole genome shotgun (WGS) entry which is preliminary data.</text>
</comment>
<keyword evidence="2" id="KW-0433">Leucine-rich repeat</keyword>
<dbReference type="InterPro" id="IPR032675">
    <property type="entry name" value="LRR_dom_sf"/>
</dbReference>
<evidence type="ECO:0000256" key="4">
    <source>
        <dbReference type="SAM" id="MobiDB-lite"/>
    </source>
</evidence>
<dbReference type="InterPro" id="IPR001611">
    <property type="entry name" value="Leu-rich_rpt"/>
</dbReference>
<dbReference type="PANTHER" id="PTHR24113:SF12">
    <property type="entry name" value="RAN GTPASE-ACTIVATING PROTEIN 1"/>
    <property type="match status" value="1"/>
</dbReference>
<dbReference type="EMBL" id="CAJNNW010030125">
    <property type="protein sequence ID" value="CAE8702550.1"/>
    <property type="molecule type" value="Genomic_DNA"/>
</dbReference>
<dbReference type="Proteomes" id="UP000626109">
    <property type="component" value="Unassembled WGS sequence"/>
</dbReference>
<feature type="region of interest" description="Disordered" evidence="4">
    <location>
        <begin position="280"/>
        <end position="311"/>
    </location>
</feature>
<evidence type="ECO:0000256" key="3">
    <source>
        <dbReference type="ARBA" id="ARBA00022737"/>
    </source>
</evidence>
<dbReference type="GO" id="GO:0005096">
    <property type="term" value="F:GTPase activator activity"/>
    <property type="evidence" value="ECO:0007669"/>
    <property type="project" value="UniProtKB-KW"/>
</dbReference>
<evidence type="ECO:0000313" key="5">
    <source>
        <dbReference type="EMBL" id="CAE8702550.1"/>
    </source>
</evidence>
<organism evidence="5 6">
    <name type="scientific">Polarella glacialis</name>
    <name type="common">Dinoflagellate</name>
    <dbReference type="NCBI Taxonomy" id="89957"/>
    <lineage>
        <taxon>Eukaryota</taxon>
        <taxon>Sar</taxon>
        <taxon>Alveolata</taxon>
        <taxon>Dinophyceae</taxon>
        <taxon>Suessiales</taxon>
        <taxon>Suessiaceae</taxon>
        <taxon>Polarella</taxon>
    </lineage>
</organism>
<name>A0A813KGM8_POLGL</name>
<dbReference type="Pfam" id="PF13516">
    <property type="entry name" value="LRR_6"/>
    <property type="match status" value="4"/>
</dbReference>
<gene>
    <name evidence="5" type="ORF">PGLA2088_LOCUS32465</name>
</gene>
<sequence>MATLDVRLAEKTSLCRSRHVENYVNQGLWVLNFGELESPNLRSSDFAGTGLESMVPVAFRKASPVLSAGRETESSPNPLRLDSLLLPPRLIHGAPYTGKLAGAYGSISKEPGIPLPMNRLQSLSLRENHLDDAGIGAISEALKSNRALKELELCGNGIGDLGASSLGLALVMNMKLSVLNLQDNLIGDPGADGLAVGIERNKVLQELDLGGNGRLGNAGVGRLAQALGKNSTLRSLGLQGSSADPEAVQCLEELAADPAARRTGESDEVFETPLEGDAFGLDSQLSCGSEESSSSHSDDSESDHEREVAGL</sequence>
<accession>A0A813KGM8</accession>